<dbReference type="InterPro" id="IPR035445">
    <property type="entry name" value="GYF-like_dom_sf"/>
</dbReference>
<feature type="compositionally biased region" description="Polar residues" evidence="1">
    <location>
        <begin position="844"/>
        <end position="855"/>
    </location>
</feature>
<feature type="region of interest" description="Disordered" evidence="1">
    <location>
        <begin position="1"/>
        <end position="124"/>
    </location>
</feature>
<feature type="compositionally biased region" description="Polar residues" evidence="1">
    <location>
        <begin position="576"/>
        <end position="601"/>
    </location>
</feature>
<feature type="region of interest" description="Disordered" evidence="1">
    <location>
        <begin position="844"/>
        <end position="940"/>
    </location>
</feature>
<feature type="compositionally biased region" description="Pro residues" evidence="1">
    <location>
        <begin position="17"/>
        <end position="33"/>
    </location>
</feature>
<evidence type="ECO:0000313" key="3">
    <source>
        <dbReference type="EMBL" id="POV95839.1"/>
    </source>
</evidence>
<evidence type="ECO:0000259" key="2">
    <source>
        <dbReference type="PROSITE" id="PS50829"/>
    </source>
</evidence>
<feature type="compositionally biased region" description="Polar residues" evidence="1">
    <location>
        <begin position="502"/>
        <end position="511"/>
    </location>
</feature>
<dbReference type="AlphaFoldDB" id="A0A2S4UF00"/>
<feature type="compositionally biased region" description="Polar residues" evidence="1">
    <location>
        <begin position="741"/>
        <end position="763"/>
    </location>
</feature>
<evidence type="ECO:0000256" key="1">
    <source>
        <dbReference type="SAM" id="MobiDB-lite"/>
    </source>
</evidence>
<feature type="compositionally biased region" description="Polar residues" evidence="1">
    <location>
        <begin position="398"/>
        <end position="419"/>
    </location>
</feature>
<feature type="compositionally biased region" description="Polar residues" evidence="1">
    <location>
        <begin position="358"/>
        <end position="371"/>
    </location>
</feature>
<feature type="region of interest" description="Disordered" evidence="1">
    <location>
        <begin position="709"/>
        <end position="829"/>
    </location>
</feature>
<feature type="region of interest" description="Disordered" evidence="1">
    <location>
        <begin position="296"/>
        <end position="419"/>
    </location>
</feature>
<feature type="region of interest" description="Disordered" evidence="1">
    <location>
        <begin position="480"/>
        <end position="601"/>
    </location>
</feature>
<evidence type="ECO:0000313" key="4">
    <source>
        <dbReference type="Proteomes" id="UP000239156"/>
    </source>
</evidence>
<dbReference type="Proteomes" id="UP000239156">
    <property type="component" value="Unassembled WGS sequence"/>
</dbReference>
<dbReference type="InterPro" id="IPR003169">
    <property type="entry name" value="GYF"/>
</dbReference>
<feature type="compositionally biased region" description="Polar residues" evidence="1">
    <location>
        <begin position="1036"/>
        <end position="1057"/>
    </location>
</feature>
<feature type="non-terminal residue" evidence="3">
    <location>
        <position position="1057"/>
    </location>
</feature>
<feature type="compositionally biased region" description="Basic and acidic residues" evidence="1">
    <location>
        <begin position="302"/>
        <end position="330"/>
    </location>
</feature>
<dbReference type="SUPFAM" id="SSF55277">
    <property type="entry name" value="GYF domain"/>
    <property type="match status" value="1"/>
</dbReference>
<dbReference type="VEuPathDB" id="FungiDB:PSTT_16003"/>
<feature type="compositionally biased region" description="Pro residues" evidence="1">
    <location>
        <begin position="486"/>
        <end position="497"/>
    </location>
</feature>
<gene>
    <name evidence="3" type="ORF">PSTT_16003</name>
</gene>
<dbReference type="PROSITE" id="PS50829">
    <property type="entry name" value="GYF"/>
    <property type="match status" value="1"/>
</dbReference>
<dbReference type="Gene3D" id="3.30.1490.40">
    <property type="match status" value="1"/>
</dbReference>
<feature type="compositionally biased region" description="Low complexity" evidence="1">
    <location>
        <begin position="70"/>
        <end position="89"/>
    </location>
</feature>
<feature type="compositionally biased region" description="Low complexity" evidence="1">
    <location>
        <begin position="962"/>
        <end position="971"/>
    </location>
</feature>
<feature type="region of interest" description="Disordered" evidence="1">
    <location>
        <begin position="959"/>
        <end position="985"/>
    </location>
</feature>
<feature type="compositionally biased region" description="Polar residues" evidence="1">
    <location>
        <begin position="794"/>
        <end position="822"/>
    </location>
</feature>
<organism evidence="3 4">
    <name type="scientific">Puccinia striiformis</name>
    <dbReference type="NCBI Taxonomy" id="27350"/>
    <lineage>
        <taxon>Eukaryota</taxon>
        <taxon>Fungi</taxon>
        <taxon>Dikarya</taxon>
        <taxon>Basidiomycota</taxon>
        <taxon>Pucciniomycotina</taxon>
        <taxon>Pucciniomycetes</taxon>
        <taxon>Pucciniales</taxon>
        <taxon>Pucciniaceae</taxon>
        <taxon>Puccinia</taxon>
    </lineage>
</organism>
<feature type="domain" description="GYF" evidence="2">
    <location>
        <begin position="423"/>
        <end position="471"/>
    </location>
</feature>
<keyword evidence="4" id="KW-1185">Reference proteome</keyword>
<feature type="compositionally biased region" description="Low complexity" evidence="1">
    <location>
        <begin position="515"/>
        <end position="533"/>
    </location>
</feature>
<feature type="compositionally biased region" description="Polar residues" evidence="1">
    <location>
        <begin position="38"/>
        <end position="49"/>
    </location>
</feature>
<protein>
    <recommendedName>
        <fullName evidence="2">GYF domain-containing protein</fullName>
    </recommendedName>
</protein>
<sequence length="1057" mass="114027">MQYSKKSKKLADVFHQPHPPQNQPKKPQQPKPTKPTHSSITKMSQSNEINFGPVFMRGRKPAPVTGKPATTSSTNNNPPSNPTQNQFSQAQRPSTATMPNTAPKTVNHPTPTLGSFSPATNTSSLPLPKSFSAAVSPGKEIDSRALHPNGTLNNAWEVHQNQSFVESTPHVNGHQVSAPADYSRETLLNLYSENLATKLPPDLEINDPAITLEFLFAGTFNSEKRSAANKVQPHHNIHDHSLGVPASPETAVNHSLGNNNKLSVGGPVKLGKHSTIERFNNLGIQGGVLAGVASPTHANARRRGENELDSNESPRRFQRTEDPAAQREKAAGNPEASSKEGYHSHHSTARANDRGGTYNASNESSDQSRQSGEAFATDRTFDETEDLSSPIKGDSGHQEQVSSSAHTSSAGANQSTNDLNPENIAWQYRDPSGTVQGPFTAFQMQEWYNATFFRDDLLVKRVIDVAFETLETLMLRVGDRDRPFLSRPPPVLPPNLPLPQAHNHQPSTSSPRLPLSNLLDQTSSLSTQTESLSAVDPTPPSNSSSVPNQHASISAPDPWNGIVPGGSPLLHPGNIPASTPLASGPGWNSSQPAYTGHPNTRGNDYAINDGLIDFNNVNLLNNGLMPNLPHSFMSSDTLRFCNMLNMPNIPPYLWLPANGYPFPLPLPPQPRTLVRYPQCPIIQCCNEPYTRCTTPLTINGTIPLQQHAARWRSGVERPSHDNIMPHLHHADPWQASPQPPNDSSVGATDRNSLQSTSMTSNHDQPAFAPQPDEGGIHEPAPPVDAPQKMDAIRQSLQYPSDQQASEPKSSVPEQTHANSKSRPVSAVNPDKQVMTLPATAIHTPTITSLSNTDSPASVEKESVVPQAPAPTESTRDSLPPQSPSTAAPKTRQPLSRLIQPILAIPRNSASVVPPSSKSSGKVVVLSKAQQDEQDRRTASIHKAQLQLKEAQAVERAAREASEAAAAATASSFNTPAPWLKEEKTTSNLSLTEIQAIEAKQSEKRRLAEKQAAANRAMVEQTMAAERAMKAAKETLPATSNWATTSSSPTKQSSGLSG</sequence>
<feature type="compositionally biased region" description="Polar residues" evidence="1">
    <location>
        <begin position="90"/>
        <end position="124"/>
    </location>
</feature>
<feature type="compositionally biased region" description="Low complexity" evidence="1">
    <location>
        <begin position="908"/>
        <end position="928"/>
    </location>
</feature>
<comment type="caution">
    <text evidence="3">The sequence shown here is derived from an EMBL/GenBank/DDBJ whole genome shotgun (WGS) entry which is preliminary data.</text>
</comment>
<dbReference type="EMBL" id="PKSL01000324">
    <property type="protein sequence ID" value="POV95839.1"/>
    <property type="molecule type" value="Genomic_DNA"/>
</dbReference>
<proteinExistence type="predicted"/>
<dbReference type="PANTHER" id="PTHR46992">
    <property type="entry name" value="GYF DOMAIN-CONTAINING PROTEIN"/>
    <property type="match status" value="1"/>
</dbReference>
<feature type="region of interest" description="Disordered" evidence="1">
    <location>
        <begin position="1025"/>
        <end position="1057"/>
    </location>
</feature>
<accession>A0A2S4UF00</accession>
<dbReference type="SMART" id="SM00444">
    <property type="entry name" value="GYF"/>
    <property type="match status" value="1"/>
</dbReference>
<dbReference type="Pfam" id="PF02213">
    <property type="entry name" value="GYF"/>
    <property type="match status" value="1"/>
</dbReference>
<dbReference type="PANTHER" id="PTHR46992:SF1">
    <property type="entry name" value="GYF DOMAIN-CONTAINING PROTEIN"/>
    <property type="match status" value="1"/>
</dbReference>
<reference evidence="3" key="1">
    <citation type="submission" date="2017-12" db="EMBL/GenBank/DDBJ databases">
        <title>Gene loss provides genomic basis for host adaptation in cereal stripe rust fungi.</title>
        <authorList>
            <person name="Xia C."/>
        </authorList>
    </citation>
    <scope>NUCLEOTIDE SEQUENCE [LARGE SCALE GENOMIC DNA]</scope>
    <source>
        <strain evidence="3">93-210</strain>
    </source>
</reference>
<name>A0A2S4UF00_9BASI</name>